<accession>A0A232FKZ0</accession>
<organism evidence="3 4">
    <name type="scientific">Trichomalopsis sarcophagae</name>
    <dbReference type="NCBI Taxonomy" id="543379"/>
    <lineage>
        <taxon>Eukaryota</taxon>
        <taxon>Metazoa</taxon>
        <taxon>Ecdysozoa</taxon>
        <taxon>Arthropoda</taxon>
        <taxon>Hexapoda</taxon>
        <taxon>Insecta</taxon>
        <taxon>Pterygota</taxon>
        <taxon>Neoptera</taxon>
        <taxon>Endopterygota</taxon>
        <taxon>Hymenoptera</taxon>
        <taxon>Apocrita</taxon>
        <taxon>Proctotrupomorpha</taxon>
        <taxon>Chalcidoidea</taxon>
        <taxon>Pteromalidae</taxon>
        <taxon>Pteromalinae</taxon>
        <taxon>Trichomalopsis</taxon>
    </lineage>
</organism>
<dbReference type="SUPFAM" id="SSF51905">
    <property type="entry name" value="FAD/NAD(P)-binding domain"/>
    <property type="match status" value="2"/>
</dbReference>
<dbReference type="Pfam" id="PF05199">
    <property type="entry name" value="GMC_oxred_C"/>
    <property type="match status" value="2"/>
</dbReference>
<dbReference type="GO" id="GO:0016614">
    <property type="term" value="F:oxidoreductase activity, acting on CH-OH group of donors"/>
    <property type="evidence" value="ECO:0007669"/>
    <property type="project" value="InterPro"/>
</dbReference>
<dbReference type="InterPro" id="IPR012132">
    <property type="entry name" value="GMC_OxRdtase"/>
</dbReference>
<feature type="domain" description="Glucose-methanol-choline oxidoreductase N-terminal" evidence="2">
    <location>
        <begin position="904"/>
        <end position="918"/>
    </location>
</feature>
<dbReference type="GO" id="GO:0050660">
    <property type="term" value="F:flavin adenine dinucleotide binding"/>
    <property type="evidence" value="ECO:0007669"/>
    <property type="project" value="InterPro"/>
</dbReference>
<dbReference type="Proteomes" id="UP000215335">
    <property type="component" value="Unassembled WGS sequence"/>
</dbReference>
<evidence type="ECO:0000259" key="2">
    <source>
        <dbReference type="PROSITE" id="PS00624"/>
    </source>
</evidence>
<name>A0A232FKZ0_9HYME</name>
<keyword evidence="4" id="KW-1185">Reference proteome</keyword>
<dbReference type="InterPro" id="IPR036188">
    <property type="entry name" value="FAD/NAD-bd_sf"/>
</dbReference>
<gene>
    <name evidence="3" type="ORF">TSAR_002526</name>
</gene>
<dbReference type="Gene3D" id="3.30.560.10">
    <property type="entry name" value="Glucose Oxidase, domain 3"/>
    <property type="match status" value="2"/>
</dbReference>
<evidence type="ECO:0000256" key="1">
    <source>
        <dbReference type="ARBA" id="ARBA00010790"/>
    </source>
</evidence>
<dbReference type="InterPro" id="IPR007867">
    <property type="entry name" value="GMC_OxRtase_C"/>
</dbReference>
<dbReference type="SUPFAM" id="SSF54373">
    <property type="entry name" value="FAD-linked reductases, C-terminal domain"/>
    <property type="match status" value="2"/>
</dbReference>
<dbReference type="PROSITE" id="PS00624">
    <property type="entry name" value="GMC_OXRED_2"/>
    <property type="match status" value="1"/>
</dbReference>
<dbReference type="OrthoDB" id="269227at2759"/>
<reference evidence="3 4" key="1">
    <citation type="journal article" date="2017" name="Curr. Biol.">
        <title>The Evolution of Venom by Co-option of Single-Copy Genes.</title>
        <authorList>
            <person name="Martinson E.O."/>
            <person name="Mrinalini"/>
            <person name="Kelkar Y.D."/>
            <person name="Chang C.H."/>
            <person name="Werren J.H."/>
        </authorList>
    </citation>
    <scope>NUCLEOTIDE SEQUENCE [LARGE SCALE GENOMIC DNA]</scope>
    <source>
        <strain evidence="3 4">Alberta</strain>
        <tissue evidence="3">Whole body</tissue>
    </source>
</reference>
<dbReference type="PANTHER" id="PTHR11552">
    <property type="entry name" value="GLUCOSE-METHANOL-CHOLINE GMC OXIDOREDUCTASE"/>
    <property type="match status" value="1"/>
</dbReference>
<dbReference type="EMBL" id="NNAY01000068">
    <property type="protein sequence ID" value="OXU31325.1"/>
    <property type="molecule type" value="Genomic_DNA"/>
</dbReference>
<evidence type="ECO:0000313" key="3">
    <source>
        <dbReference type="EMBL" id="OXU31325.1"/>
    </source>
</evidence>
<dbReference type="Pfam" id="PF00732">
    <property type="entry name" value="GMC_oxred_N"/>
    <property type="match status" value="2"/>
</dbReference>
<evidence type="ECO:0000313" key="4">
    <source>
        <dbReference type="Proteomes" id="UP000215335"/>
    </source>
</evidence>
<dbReference type="InterPro" id="IPR000172">
    <property type="entry name" value="GMC_OxRdtase_N"/>
</dbReference>
<dbReference type="AlphaFoldDB" id="A0A232FKZ0"/>
<dbReference type="STRING" id="543379.A0A232FKZ0"/>
<protein>
    <recommendedName>
        <fullName evidence="2">Glucose-methanol-choline oxidoreductase N-terminal domain-containing protein</fullName>
    </recommendedName>
</protein>
<comment type="caution">
    <text evidence="3">The sequence shown here is derived from an EMBL/GenBank/DDBJ whole genome shotgun (WGS) entry which is preliminary data.</text>
</comment>
<dbReference type="Gene3D" id="3.50.50.60">
    <property type="entry name" value="FAD/NAD(P)-binding domain"/>
    <property type="match status" value="2"/>
</dbReference>
<proteinExistence type="inferred from homology"/>
<comment type="similarity">
    <text evidence="1">Belongs to the GMC oxidoreductase family.</text>
</comment>
<sequence length="1201" mass="134202">MTWTIANNEAICSLNSFSSPCNSTMLAFIAFITQALGQSSDENFANKQTGNSNGNFQETLEEYDFIVVGAGTAGCVVANRLSEISDWKVLLLEKGDEQPIISNIPGLIPMLIKSSIDYDYTTQPEPLVCSGNEGGSCHWSSGKVMGGSSVINSMLHVRGNKFDFDNWANLGNSGWSWQDVLPYFKKLEDFRNPEITGYNGANHGTGGYVTVETMDHDSDSRSILNAHKELGFEEIDYNSGRQIGVARLQFTKIKGSRQSANSAYIRPIRNKRPNLIVRSNAEVTKILIDQSTNRAIGVEFIDEKQRLTKQVYAKKEVIVSADAIASPKLLMLSGIGPGTDLLEVGINVVVDLPVGHNLQNHVSMDPYSVRLTKASSEPMSLRKIRREVIRWLNFRRGLMKRSNYLDAMTFFRTSYEELPNVPDIKVNFMTFLDDGSFDSDDARYKLSPHYNGFVINAQLIAPNSRGIIKLNKIDPVHGQPLIYANLLTHPGDLEALVEGMGPRSDNESVVDPRLRVHGLSGLRVIDASIMPVVTRGNTNTPTFMIAEKGSDMIKEDCETLVKSKARSNVVSYIRSITRITYINNEMVWTVGENTAICTPFNASHTPCTASMLTFLAYLTTYLGNSTDSQLGGADEQSEYVHYEEFDFIVVGAGSAGCVVANRLSEIHDWKVLLLEAGDEAPGITDVPGLLSLLQKSSVDYAYKSQPEPMSCLAEPNSQCEFYSGKMMGGSSSLNVMLYVRGSKYDFDDWAALGNTGWSWNEVLPYFLKSEDQRDKEVLQQNPEYHRRGGYLTVERQIYYDENERALLEAWQELGYSEIDYNTGELIGTARMQYTKIDGARQSTNGAFIRPIRGQRHNLHIRVNSRVTKVLIDTNTGQTAGVEYVDKSGNLKRVYARKEVILSAGSIATPKLLMLSGIGPYHDLLEVGIPVVQDLPVGHNVQNHVGMGPISVKLSNSSSHITSIEEMQNDVTLWLNSRRGAMTNTVFLDNIAFYRTSQETDPRPVPDIKINFVKFMDNDKTSFTDTRFISLPYYNGFTFSTQLIAPKSRGFIKLDPVDPVWNKPRIHVNHLVDERDMRALIEGVQISNQLLNTNVFRQMCYTLTKTPVPECDYIPFDTYEYYECYARQHTTVIYHLVGSCKMGPDNDPESVVDPRLRVRGISGLRVIDASIMPVIVRGNPNAPIIMIAEKGSDMIKEDWNRL</sequence>
<dbReference type="PANTHER" id="PTHR11552:SF154">
    <property type="entry name" value="FI04917P"/>
    <property type="match status" value="1"/>
</dbReference>